<dbReference type="EnsemblPlants" id="AUR62009155-RA">
    <property type="protein sequence ID" value="AUR62009155-RA:cds"/>
    <property type="gene ID" value="AUR62009155"/>
</dbReference>
<dbReference type="OMA" id="PHEGVNS"/>
<protein>
    <submittedName>
        <fullName evidence="1">Uncharacterized protein</fullName>
    </submittedName>
</protein>
<dbReference type="Proteomes" id="UP000596660">
    <property type="component" value="Unplaced"/>
</dbReference>
<sequence length="320" mass="35264">MADKPSKALVLYGYGLAPHITPSHSYIHALASKACCGFLALDDSSPIPEVEDEKLIRELAQLLDANEACEKKDLGSEASKQFPSIGDRFMGMKADIVSSSPAVKSFGEKLGFSNLEVQSADFAADELLRTLGFLDENIADGHYDLVFVHIGAHVGESTQNDLDYANSLIGRILQVAQPGSEIASRLHLTLIMSYGAVTVDDSNLSLVSLHDGNDSNLQSLFPRQSYTLKGVNPRNGIRYLNVLIWFQPFVSVGFVSSFQNPRHHCPILIAQWQDAVTRKDMAQEFSFTEFRKNCGNLAIAADRFLYEIAFKLWKAPKYGA</sequence>
<dbReference type="Gramene" id="AUR62009155-RA">
    <property type="protein sequence ID" value="AUR62009155-RA:cds"/>
    <property type="gene ID" value="AUR62009155"/>
</dbReference>
<name>A0A803LBB6_CHEQI</name>
<proteinExistence type="predicted"/>
<reference evidence="1" key="2">
    <citation type="submission" date="2021-03" db="UniProtKB">
        <authorList>
            <consortium name="EnsemblPlants"/>
        </authorList>
    </citation>
    <scope>IDENTIFICATION</scope>
</reference>
<accession>A0A803LBB6</accession>
<organism evidence="1 2">
    <name type="scientific">Chenopodium quinoa</name>
    <name type="common">Quinoa</name>
    <dbReference type="NCBI Taxonomy" id="63459"/>
    <lineage>
        <taxon>Eukaryota</taxon>
        <taxon>Viridiplantae</taxon>
        <taxon>Streptophyta</taxon>
        <taxon>Embryophyta</taxon>
        <taxon>Tracheophyta</taxon>
        <taxon>Spermatophyta</taxon>
        <taxon>Magnoliopsida</taxon>
        <taxon>eudicotyledons</taxon>
        <taxon>Gunneridae</taxon>
        <taxon>Pentapetalae</taxon>
        <taxon>Caryophyllales</taxon>
        <taxon>Chenopodiaceae</taxon>
        <taxon>Chenopodioideae</taxon>
        <taxon>Atripliceae</taxon>
        <taxon>Chenopodium</taxon>
    </lineage>
</organism>
<keyword evidence="2" id="KW-1185">Reference proteome</keyword>
<dbReference type="AlphaFoldDB" id="A0A803LBB6"/>
<evidence type="ECO:0000313" key="2">
    <source>
        <dbReference type="Proteomes" id="UP000596660"/>
    </source>
</evidence>
<reference evidence="1" key="1">
    <citation type="journal article" date="2017" name="Nature">
        <title>The genome of Chenopodium quinoa.</title>
        <authorList>
            <person name="Jarvis D.E."/>
            <person name="Ho Y.S."/>
            <person name="Lightfoot D.J."/>
            <person name="Schmoeckel S.M."/>
            <person name="Li B."/>
            <person name="Borm T.J.A."/>
            <person name="Ohyanagi H."/>
            <person name="Mineta K."/>
            <person name="Michell C.T."/>
            <person name="Saber N."/>
            <person name="Kharbatia N.M."/>
            <person name="Rupper R.R."/>
            <person name="Sharp A.R."/>
            <person name="Dally N."/>
            <person name="Boughton B.A."/>
            <person name="Woo Y.H."/>
            <person name="Gao G."/>
            <person name="Schijlen E.G.W.M."/>
            <person name="Guo X."/>
            <person name="Momin A.A."/>
            <person name="Negrao S."/>
            <person name="Al-Babili S."/>
            <person name="Gehring C."/>
            <person name="Roessner U."/>
            <person name="Jung C."/>
            <person name="Murphy K."/>
            <person name="Arold S.T."/>
            <person name="Gojobori T."/>
            <person name="van der Linden C.G."/>
            <person name="van Loo E.N."/>
            <person name="Jellen E.N."/>
            <person name="Maughan P.J."/>
            <person name="Tester M."/>
        </authorList>
    </citation>
    <scope>NUCLEOTIDE SEQUENCE [LARGE SCALE GENOMIC DNA]</scope>
    <source>
        <strain evidence="1">cv. PI 614886</strain>
    </source>
</reference>
<dbReference type="PANTHER" id="PTHR35506">
    <property type="entry name" value="OS02G0135600 PROTEIN"/>
    <property type="match status" value="1"/>
</dbReference>
<dbReference type="PANTHER" id="PTHR35506:SF1">
    <property type="entry name" value="OS02G0135600 PROTEIN"/>
    <property type="match status" value="1"/>
</dbReference>
<evidence type="ECO:0000313" key="1">
    <source>
        <dbReference type="EnsemblPlants" id="AUR62009155-RA:cds"/>
    </source>
</evidence>